<organism evidence="2 3">
    <name type="scientific">Marispirochaeta aestuarii</name>
    <dbReference type="NCBI Taxonomy" id="1963862"/>
    <lineage>
        <taxon>Bacteria</taxon>
        <taxon>Pseudomonadati</taxon>
        <taxon>Spirochaetota</taxon>
        <taxon>Spirochaetia</taxon>
        <taxon>Spirochaetales</taxon>
        <taxon>Spirochaetaceae</taxon>
        <taxon>Marispirochaeta</taxon>
    </lineage>
</organism>
<dbReference type="PANTHER" id="PTHR35023:SF1">
    <property type="entry name" value="MG-PROTOPORPHYRIN IX CHELATASE"/>
    <property type="match status" value="1"/>
</dbReference>
<dbReference type="Pfam" id="PF13519">
    <property type="entry name" value="VWA_2"/>
    <property type="match status" value="1"/>
</dbReference>
<gene>
    <name evidence="2" type="ORF">B4O97_15095</name>
</gene>
<dbReference type="InterPro" id="IPR002035">
    <property type="entry name" value="VWF_A"/>
</dbReference>
<evidence type="ECO:0000313" key="3">
    <source>
        <dbReference type="Proteomes" id="UP000192343"/>
    </source>
</evidence>
<dbReference type="Proteomes" id="UP000192343">
    <property type="component" value="Unassembled WGS sequence"/>
</dbReference>
<keyword evidence="3" id="KW-1185">Reference proteome</keyword>
<protein>
    <recommendedName>
        <fullName evidence="1">VWFA domain-containing protein</fullName>
    </recommendedName>
</protein>
<dbReference type="SUPFAM" id="SSF53300">
    <property type="entry name" value="vWA-like"/>
    <property type="match status" value="1"/>
</dbReference>
<dbReference type="PROSITE" id="PS50234">
    <property type="entry name" value="VWFA"/>
    <property type="match status" value="1"/>
</dbReference>
<dbReference type="SMART" id="SM00327">
    <property type="entry name" value="VWA"/>
    <property type="match status" value="1"/>
</dbReference>
<dbReference type="AlphaFoldDB" id="A0A1Y1RV11"/>
<evidence type="ECO:0000313" key="2">
    <source>
        <dbReference type="EMBL" id="ORC32973.1"/>
    </source>
</evidence>
<dbReference type="Gene3D" id="3.40.50.410">
    <property type="entry name" value="von Willebrand factor, type A domain"/>
    <property type="match status" value="1"/>
</dbReference>
<dbReference type="EMBL" id="MWQY01000018">
    <property type="protein sequence ID" value="ORC32973.1"/>
    <property type="molecule type" value="Genomic_DNA"/>
</dbReference>
<reference evidence="2 3" key="1">
    <citation type="submission" date="2017-03" db="EMBL/GenBank/DDBJ databases">
        <title>Draft Genome sequence of Marispirochaeta sp. strain JC444.</title>
        <authorList>
            <person name="Shivani Y."/>
            <person name="Subhash Y."/>
            <person name="Sasikala C."/>
            <person name="Ramana C."/>
        </authorList>
    </citation>
    <scope>NUCLEOTIDE SEQUENCE [LARGE SCALE GENOMIC DNA]</scope>
    <source>
        <strain evidence="2 3">JC444</strain>
    </source>
</reference>
<dbReference type="RefSeq" id="WP_083052069.1">
    <property type="nucleotide sequence ID" value="NZ_MWQY01000018.1"/>
</dbReference>
<evidence type="ECO:0000259" key="1">
    <source>
        <dbReference type="PROSITE" id="PS50234"/>
    </source>
</evidence>
<proteinExistence type="predicted"/>
<comment type="caution">
    <text evidence="2">The sequence shown here is derived from an EMBL/GenBank/DDBJ whole genome shotgun (WGS) entry which is preliminary data.</text>
</comment>
<dbReference type="InterPro" id="IPR052989">
    <property type="entry name" value="Mg-chelatase_DI-like"/>
</dbReference>
<sequence>MEESPRGRGRQVRSRKARDLKGGIALRDTIYRAALEGISDAAGKLHIGPESLREAVRVEPSGFTVIFTVDASDSMGSVERLAAAKGAALYLLSQAYVRRLKVGMVVFRGESAYTVLEPTSSLSLVRRQLAALSIGEATPLAAGLVKSRELALQVLDRDGSGTALIAVLTDGEANVPLTRGRMTHEELYEMAPSLVHPRIRYLFLDTSPGEPGALIRRLAAQTGGRYLHLNTGESGDLIKALKGQKG</sequence>
<dbReference type="PANTHER" id="PTHR35023">
    <property type="entry name" value="CHELATASE-RELATED"/>
    <property type="match status" value="1"/>
</dbReference>
<accession>A0A1Y1RV11</accession>
<name>A0A1Y1RV11_9SPIO</name>
<feature type="domain" description="VWFA" evidence="1">
    <location>
        <begin position="64"/>
        <end position="245"/>
    </location>
</feature>
<dbReference type="OrthoDB" id="9775079at2"/>
<dbReference type="InterPro" id="IPR036465">
    <property type="entry name" value="vWFA_dom_sf"/>
</dbReference>
<dbReference type="STRING" id="1963862.B4O97_15095"/>